<evidence type="ECO:0000313" key="5">
    <source>
        <dbReference type="Proteomes" id="UP000252254"/>
    </source>
</evidence>
<dbReference type="PANTHER" id="PTHR34475:SF1">
    <property type="entry name" value="CYTOSKELETON PROTEIN RODZ"/>
    <property type="match status" value="1"/>
</dbReference>
<organism evidence="4 5">
    <name type="scientific">Paraliobacillus ryukyuensis</name>
    <dbReference type="NCBI Taxonomy" id="200904"/>
    <lineage>
        <taxon>Bacteria</taxon>
        <taxon>Bacillati</taxon>
        <taxon>Bacillota</taxon>
        <taxon>Bacilli</taxon>
        <taxon>Bacillales</taxon>
        <taxon>Bacillaceae</taxon>
        <taxon>Paraliobacillus</taxon>
    </lineage>
</organism>
<keyword evidence="2" id="KW-1133">Transmembrane helix</keyword>
<dbReference type="GO" id="GO:0003677">
    <property type="term" value="F:DNA binding"/>
    <property type="evidence" value="ECO:0007669"/>
    <property type="project" value="InterPro"/>
</dbReference>
<feature type="compositionally biased region" description="Polar residues" evidence="1">
    <location>
        <begin position="136"/>
        <end position="148"/>
    </location>
</feature>
<dbReference type="Gene3D" id="1.10.260.40">
    <property type="entry name" value="lambda repressor-like DNA-binding domains"/>
    <property type="match status" value="1"/>
</dbReference>
<keyword evidence="5" id="KW-1185">Reference proteome</keyword>
<dbReference type="InterPro" id="IPR001387">
    <property type="entry name" value="Cro/C1-type_HTH"/>
</dbReference>
<accession>A0A366EH47</accession>
<dbReference type="Pfam" id="PF13413">
    <property type="entry name" value="HTH_25"/>
    <property type="match status" value="1"/>
</dbReference>
<dbReference type="PANTHER" id="PTHR34475">
    <property type="match status" value="1"/>
</dbReference>
<feature type="compositionally biased region" description="Acidic residues" evidence="1">
    <location>
        <begin position="180"/>
        <end position="199"/>
    </location>
</feature>
<dbReference type="RefSeq" id="WP_113866533.1">
    <property type="nucleotide sequence ID" value="NZ_BAABQN010000001.1"/>
</dbReference>
<dbReference type="Pfam" id="PF13464">
    <property type="entry name" value="RodZ_C"/>
    <property type="match status" value="1"/>
</dbReference>
<keyword evidence="2" id="KW-0812">Transmembrane</keyword>
<dbReference type="InterPro" id="IPR025194">
    <property type="entry name" value="RodZ-like_C"/>
</dbReference>
<gene>
    <name evidence="4" type="ORF">DES48_101475</name>
</gene>
<feature type="transmembrane region" description="Helical" evidence="2">
    <location>
        <begin position="105"/>
        <end position="129"/>
    </location>
</feature>
<dbReference type="EMBL" id="QNRI01000001">
    <property type="protein sequence ID" value="RBP01732.1"/>
    <property type="molecule type" value="Genomic_DNA"/>
</dbReference>
<proteinExistence type="predicted"/>
<dbReference type="InterPro" id="IPR050400">
    <property type="entry name" value="Bact_Cytoskel_RodZ"/>
</dbReference>
<feature type="domain" description="HTH cro/C1-type" evidence="3">
    <location>
        <begin position="7"/>
        <end position="38"/>
    </location>
</feature>
<dbReference type="InterPro" id="IPR010982">
    <property type="entry name" value="Lambda_DNA-bd_dom_sf"/>
</dbReference>
<dbReference type="SMART" id="SM00530">
    <property type="entry name" value="HTH_XRE"/>
    <property type="match status" value="1"/>
</dbReference>
<dbReference type="Proteomes" id="UP000252254">
    <property type="component" value="Unassembled WGS sequence"/>
</dbReference>
<evidence type="ECO:0000256" key="2">
    <source>
        <dbReference type="SAM" id="Phobius"/>
    </source>
</evidence>
<keyword evidence="2" id="KW-0472">Membrane</keyword>
<protein>
    <submittedName>
        <fullName evidence="4">Cytoskeletal protein RodZ</fullName>
    </submittedName>
</protein>
<dbReference type="OrthoDB" id="9797543at2"/>
<evidence type="ECO:0000259" key="3">
    <source>
        <dbReference type="PROSITE" id="PS50943"/>
    </source>
</evidence>
<evidence type="ECO:0000256" key="1">
    <source>
        <dbReference type="SAM" id="MobiDB-lite"/>
    </source>
</evidence>
<dbReference type="AlphaFoldDB" id="A0A366EH47"/>
<sequence length="309" mass="34574">MEIGMRLKEAREAKNLSLQDIQDMTKIQPRYLRAIENGDFSLLPGSFYARAFIKEYAVAVGLDANELLETYSHELPVTEEDHSIDYNRVQRSRKDTNVSEKSSPIFSLLPTIIVVILIIGVAFVIYLFVTSGMFTDNNNTPSANNTEQSGDEVKVRSDSDDASANNESSETTEKGQTNEDGSDQEQSTEESTSAEDQEPTLELTQFENDESTYDFTYAEDEVALVVSTENQNWLEIEDSNGESLFYGTLQSSNSPVELDVSDLEQIYLRFGEPTTISIELNGTMLELSDDISSPTAVQQVWINMNQVTE</sequence>
<feature type="region of interest" description="Disordered" evidence="1">
    <location>
        <begin position="136"/>
        <end position="202"/>
    </location>
</feature>
<name>A0A366EH47_9BACI</name>
<comment type="caution">
    <text evidence="4">The sequence shown here is derived from an EMBL/GenBank/DDBJ whole genome shotgun (WGS) entry which is preliminary data.</text>
</comment>
<reference evidence="4 5" key="1">
    <citation type="submission" date="2018-06" db="EMBL/GenBank/DDBJ databases">
        <title>Genomic Encyclopedia of Type Strains, Phase IV (KMG-IV): sequencing the most valuable type-strain genomes for metagenomic binning, comparative biology and taxonomic classification.</title>
        <authorList>
            <person name="Goeker M."/>
        </authorList>
    </citation>
    <scope>NUCLEOTIDE SEQUENCE [LARGE SCALE GENOMIC DNA]</scope>
    <source>
        <strain evidence="4 5">DSM 15140</strain>
    </source>
</reference>
<dbReference type="STRING" id="200904.GCA_900168775_01635"/>
<dbReference type="SUPFAM" id="SSF47413">
    <property type="entry name" value="lambda repressor-like DNA-binding domains"/>
    <property type="match status" value="1"/>
</dbReference>
<dbReference type="CDD" id="cd00093">
    <property type="entry name" value="HTH_XRE"/>
    <property type="match status" value="1"/>
</dbReference>
<dbReference type="PROSITE" id="PS50943">
    <property type="entry name" value="HTH_CROC1"/>
    <property type="match status" value="1"/>
</dbReference>
<evidence type="ECO:0000313" key="4">
    <source>
        <dbReference type="EMBL" id="RBP01732.1"/>
    </source>
</evidence>